<gene>
    <name evidence="2" type="ORF">A3C96_03545</name>
</gene>
<evidence type="ECO:0000313" key="2">
    <source>
        <dbReference type="EMBL" id="OGL74166.1"/>
    </source>
</evidence>
<dbReference type="SUPFAM" id="SSF64182">
    <property type="entry name" value="DHH phosphoesterases"/>
    <property type="match status" value="1"/>
</dbReference>
<accession>A0A1F7U7D1</accession>
<dbReference type="InterPro" id="IPR038763">
    <property type="entry name" value="DHH_sf"/>
</dbReference>
<evidence type="ECO:0000313" key="3">
    <source>
        <dbReference type="Proteomes" id="UP000177088"/>
    </source>
</evidence>
<sequence>LDRYSYLPGLSVFTPDPAVFGENFDVVAVFDSGDLQYAGVADLMPRLPGRPKVINLDHHATNRLYGDINVVDTSASSAGEVFYNLLRSAGAEIDADTATCLLTGVTTDTGCYSNGATTSGALKAAADLLLLGGKMAPPINRVLRAQTIGSLRVWGQALARLKSHPETGLASTALFRADCGDVGNFDEHAEGIANFLNGYLNHRAVMVLRELPDGTVKGSLRSVDDETDVSAVSAALGGGGHKKASGFRLPGQIVERAFGWVVEKK</sequence>
<feature type="non-terminal residue" evidence="2">
    <location>
        <position position="1"/>
    </location>
</feature>
<evidence type="ECO:0000259" key="1">
    <source>
        <dbReference type="Pfam" id="PF02272"/>
    </source>
</evidence>
<dbReference type="PANTHER" id="PTHR47618">
    <property type="entry name" value="BIFUNCTIONAL OLIGORIBONUCLEASE AND PAP PHOSPHATASE NRNA"/>
    <property type="match status" value="1"/>
</dbReference>
<reference evidence="2 3" key="1">
    <citation type="journal article" date="2016" name="Nat. Commun.">
        <title>Thousands of microbial genomes shed light on interconnected biogeochemical processes in an aquifer system.</title>
        <authorList>
            <person name="Anantharaman K."/>
            <person name="Brown C.T."/>
            <person name="Hug L.A."/>
            <person name="Sharon I."/>
            <person name="Castelle C.J."/>
            <person name="Probst A.J."/>
            <person name="Thomas B.C."/>
            <person name="Singh A."/>
            <person name="Wilkins M.J."/>
            <person name="Karaoz U."/>
            <person name="Brodie E.L."/>
            <person name="Williams K.H."/>
            <person name="Hubbard S.S."/>
            <person name="Banfield J.F."/>
        </authorList>
    </citation>
    <scope>NUCLEOTIDE SEQUENCE [LARGE SCALE GENOMIC DNA]</scope>
</reference>
<dbReference type="AlphaFoldDB" id="A0A1F7U7D1"/>
<dbReference type="InterPro" id="IPR003156">
    <property type="entry name" value="DHHA1_dom"/>
</dbReference>
<dbReference type="Proteomes" id="UP000177088">
    <property type="component" value="Unassembled WGS sequence"/>
</dbReference>
<proteinExistence type="predicted"/>
<feature type="domain" description="DHHA1" evidence="1">
    <location>
        <begin position="189"/>
        <end position="251"/>
    </location>
</feature>
<dbReference type="Pfam" id="PF02272">
    <property type="entry name" value="DHHA1"/>
    <property type="match status" value="1"/>
</dbReference>
<dbReference type="Gene3D" id="3.90.1640.10">
    <property type="entry name" value="inorganic pyrophosphatase (n-terminal core)"/>
    <property type="match status" value="1"/>
</dbReference>
<dbReference type="InterPro" id="IPR051319">
    <property type="entry name" value="Oligoribo/pAp-PDE_c-di-AMP_PDE"/>
</dbReference>
<protein>
    <recommendedName>
        <fullName evidence="1">DHHA1 domain-containing protein</fullName>
    </recommendedName>
</protein>
<organism evidence="2 3">
    <name type="scientific">Candidatus Uhrbacteria bacterium RIFCSPHIGHO2_02_FULL_60_10</name>
    <dbReference type="NCBI Taxonomy" id="1802392"/>
    <lineage>
        <taxon>Bacteria</taxon>
        <taxon>Candidatus Uhriibacteriota</taxon>
    </lineage>
</organism>
<dbReference type="EMBL" id="MGEA01000033">
    <property type="protein sequence ID" value="OGL74166.1"/>
    <property type="molecule type" value="Genomic_DNA"/>
</dbReference>
<dbReference type="Gene3D" id="3.10.310.30">
    <property type="match status" value="1"/>
</dbReference>
<dbReference type="PANTHER" id="PTHR47618:SF1">
    <property type="entry name" value="BIFUNCTIONAL OLIGORIBONUCLEASE AND PAP PHOSPHATASE NRNA"/>
    <property type="match status" value="1"/>
</dbReference>
<dbReference type="GO" id="GO:0003676">
    <property type="term" value="F:nucleic acid binding"/>
    <property type="evidence" value="ECO:0007669"/>
    <property type="project" value="InterPro"/>
</dbReference>
<comment type="caution">
    <text evidence="2">The sequence shown here is derived from an EMBL/GenBank/DDBJ whole genome shotgun (WGS) entry which is preliminary data.</text>
</comment>
<name>A0A1F7U7D1_9BACT</name>